<evidence type="ECO:0000256" key="1">
    <source>
        <dbReference type="ARBA" id="ARBA00009921"/>
    </source>
</evidence>
<sequence length="183" mass="22031">MKNNQNYLIWIDLEMTGLNPKKHRIIEIATLITDNYLNVVAEGPVISIYQKEKYILCMDQWNIMTHTENGLIKRIKSSVYNEAMAEHKTITFLKKWVPMKSSPMCGNSITQDRRFLFQYMPKLESYFHYRNIDVSTLKELFYRWNPVILKNFKKQNTHRALEDIRESVLELNFYKNYFFKKKA</sequence>
<comment type="subcellular location">
    <subcellularLocation>
        <location evidence="6">Cytoplasm</location>
    </subcellularLocation>
</comment>
<keyword evidence="3 6" id="KW-0378">Hydrolase</keyword>
<dbReference type="AlphaFoldDB" id="A0A6C1FHU8"/>
<feature type="active site" evidence="6">
    <location>
        <position position="129"/>
    </location>
</feature>
<dbReference type="Gene3D" id="3.30.420.10">
    <property type="entry name" value="Ribonuclease H-like superfamily/Ribonuclease H"/>
    <property type="match status" value="1"/>
</dbReference>
<dbReference type="EMBL" id="CP047588">
    <property type="protein sequence ID" value="QIE02242.1"/>
    <property type="molecule type" value="Genomic_DNA"/>
</dbReference>
<dbReference type="FunFam" id="3.30.420.10:FF:000003">
    <property type="entry name" value="Oligoribonuclease"/>
    <property type="match status" value="1"/>
</dbReference>
<evidence type="ECO:0000259" key="7">
    <source>
        <dbReference type="SMART" id="SM00479"/>
    </source>
</evidence>
<dbReference type="GO" id="GO:0006259">
    <property type="term" value="P:DNA metabolic process"/>
    <property type="evidence" value="ECO:0007669"/>
    <property type="project" value="UniProtKB-ARBA"/>
</dbReference>
<dbReference type="PANTHER" id="PTHR11046">
    <property type="entry name" value="OLIGORIBONUCLEASE, MITOCHONDRIAL"/>
    <property type="match status" value="1"/>
</dbReference>
<organism evidence="8 9">
    <name type="scientific">Buchnera aphidicola subsp. Uroleucon sonchi</name>
    <dbReference type="NCBI Taxonomy" id="118118"/>
    <lineage>
        <taxon>Bacteria</taxon>
        <taxon>Pseudomonadati</taxon>
        <taxon>Pseudomonadota</taxon>
        <taxon>Gammaproteobacteria</taxon>
        <taxon>Enterobacterales</taxon>
        <taxon>Erwiniaceae</taxon>
        <taxon>Buchnera</taxon>
    </lineage>
</organism>
<dbReference type="GO" id="GO:0000175">
    <property type="term" value="F:3'-5'-RNA exonuclease activity"/>
    <property type="evidence" value="ECO:0007669"/>
    <property type="project" value="InterPro"/>
</dbReference>
<dbReference type="GO" id="GO:0003676">
    <property type="term" value="F:nucleic acid binding"/>
    <property type="evidence" value="ECO:0007669"/>
    <property type="project" value="InterPro"/>
</dbReference>
<feature type="domain" description="Exonuclease" evidence="7">
    <location>
        <begin position="7"/>
        <end position="180"/>
    </location>
</feature>
<dbReference type="SUPFAM" id="SSF53098">
    <property type="entry name" value="Ribonuclease H-like"/>
    <property type="match status" value="1"/>
</dbReference>
<dbReference type="InterPro" id="IPR022894">
    <property type="entry name" value="Oligoribonuclease"/>
</dbReference>
<proteinExistence type="inferred from homology"/>
<comment type="similarity">
    <text evidence="1 6">Belongs to the oligoribonuclease family.</text>
</comment>
<evidence type="ECO:0000256" key="4">
    <source>
        <dbReference type="ARBA" id="ARBA00022839"/>
    </source>
</evidence>
<reference evidence="8 9" key="1">
    <citation type="submission" date="2020-01" db="EMBL/GenBank/DDBJ databases">
        <title>Complete genome of Buchnera aphidicola isolated from Chaitophorus populeti.</title>
        <authorList>
            <person name="Park J."/>
            <person name="Xi H."/>
        </authorList>
    </citation>
    <scope>NUCLEOTIDE SEQUENCE [LARGE SCALE GENOMIC DNA]</scope>
    <source>
        <strain evidence="8 9">UsonBac</strain>
    </source>
</reference>
<evidence type="ECO:0000313" key="9">
    <source>
        <dbReference type="Proteomes" id="UP000502958"/>
    </source>
</evidence>
<evidence type="ECO:0000256" key="2">
    <source>
        <dbReference type="ARBA" id="ARBA00022722"/>
    </source>
</evidence>
<evidence type="ECO:0000256" key="3">
    <source>
        <dbReference type="ARBA" id="ARBA00022801"/>
    </source>
</evidence>
<gene>
    <name evidence="6" type="primary">orn</name>
    <name evidence="8" type="ORF">GUU85_02715</name>
</gene>
<dbReference type="InterPro" id="IPR013520">
    <property type="entry name" value="Ribonucl_H"/>
</dbReference>
<comment type="function">
    <text evidence="6">3'-to-5' exoribonuclease specific for small oligoribonucleotides.</text>
</comment>
<dbReference type="HAMAP" id="MF_00045">
    <property type="entry name" value="Oligoribonuclease"/>
    <property type="match status" value="1"/>
</dbReference>
<dbReference type="SMART" id="SM00479">
    <property type="entry name" value="EXOIII"/>
    <property type="match status" value="1"/>
</dbReference>
<dbReference type="RefSeq" id="WP_163119699.1">
    <property type="nucleotide sequence ID" value="NZ_CP047588.1"/>
</dbReference>
<dbReference type="CDD" id="cd06135">
    <property type="entry name" value="Orn"/>
    <property type="match status" value="1"/>
</dbReference>
<dbReference type="Pfam" id="PF00929">
    <property type="entry name" value="RNase_T"/>
    <property type="match status" value="1"/>
</dbReference>
<protein>
    <recommendedName>
        <fullName evidence="5 6">Oligoribonuclease</fullName>
        <ecNumber evidence="6">3.1.-.-</ecNumber>
    </recommendedName>
</protein>
<name>A0A6C1FHU8_BUCUN</name>
<evidence type="ECO:0000256" key="5">
    <source>
        <dbReference type="ARBA" id="ARBA00070964"/>
    </source>
</evidence>
<dbReference type="GO" id="GO:0005737">
    <property type="term" value="C:cytoplasm"/>
    <property type="evidence" value="ECO:0007669"/>
    <property type="project" value="UniProtKB-SubCell"/>
</dbReference>
<keyword evidence="2 6" id="KW-0540">Nuclease</keyword>
<dbReference type="Proteomes" id="UP000502958">
    <property type="component" value="Chromosome"/>
</dbReference>
<dbReference type="PANTHER" id="PTHR11046:SF0">
    <property type="entry name" value="OLIGORIBONUCLEASE, MITOCHONDRIAL"/>
    <property type="match status" value="1"/>
</dbReference>
<evidence type="ECO:0000313" key="8">
    <source>
        <dbReference type="EMBL" id="QIE02242.1"/>
    </source>
</evidence>
<accession>A0A6C1FHU8</accession>
<dbReference type="NCBIfam" id="NF003765">
    <property type="entry name" value="PRK05359.1"/>
    <property type="match status" value="1"/>
</dbReference>
<keyword evidence="6" id="KW-0963">Cytoplasm</keyword>
<keyword evidence="4 6" id="KW-0269">Exonuclease</keyword>
<dbReference type="InterPro" id="IPR036397">
    <property type="entry name" value="RNaseH_sf"/>
</dbReference>
<dbReference type="EC" id="3.1.-.-" evidence="6"/>
<evidence type="ECO:0000256" key="6">
    <source>
        <dbReference type="HAMAP-Rule" id="MF_00045"/>
    </source>
</evidence>
<dbReference type="InterPro" id="IPR012337">
    <property type="entry name" value="RNaseH-like_sf"/>
</dbReference>